<feature type="region of interest" description="Disordered" evidence="2">
    <location>
        <begin position="125"/>
        <end position="203"/>
    </location>
</feature>
<dbReference type="PROSITE" id="PS50891">
    <property type="entry name" value="LOB"/>
    <property type="match status" value="1"/>
</dbReference>
<dbReference type="Proteomes" id="UP001454036">
    <property type="component" value="Unassembled WGS sequence"/>
</dbReference>
<dbReference type="GO" id="GO:0010468">
    <property type="term" value="P:regulation of gene expression"/>
    <property type="evidence" value="ECO:0007669"/>
    <property type="project" value="TreeGrafter"/>
</dbReference>
<dbReference type="PANTHER" id="PTHR31304:SF73">
    <property type="entry name" value="OS01G0511000 PROTEIN"/>
    <property type="match status" value="1"/>
</dbReference>
<proteinExistence type="inferred from homology"/>
<gene>
    <name evidence="4" type="ORF">LIER_34618</name>
</gene>
<accession>A0AAV3S2C5</accession>
<keyword evidence="5" id="KW-1185">Reference proteome</keyword>
<dbReference type="Pfam" id="PF03195">
    <property type="entry name" value="LOB"/>
    <property type="match status" value="1"/>
</dbReference>
<evidence type="ECO:0000256" key="1">
    <source>
        <dbReference type="ARBA" id="ARBA00005474"/>
    </source>
</evidence>
<dbReference type="InterPro" id="IPR004883">
    <property type="entry name" value="LOB"/>
</dbReference>
<dbReference type="AlphaFoldDB" id="A0AAV3S2C5"/>
<protein>
    <recommendedName>
        <fullName evidence="3">LOB domain-containing protein</fullName>
    </recommendedName>
</protein>
<evidence type="ECO:0000313" key="5">
    <source>
        <dbReference type="Proteomes" id="UP001454036"/>
    </source>
</evidence>
<evidence type="ECO:0000256" key="2">
    <source>
        <dbReference type="SAM" id="MobiDB-lite"/>
    </source>
</evidence>
<evidence type="ECO:0000313" key="4">
    <source>
        <dbReference type="EMBL" id="GAA0187330.1"/>
    </source>
</evidence>
<dbReference type="EMBL" id="BAABME010014603">
    <property type="protein sequence ID" value="GAA0187330.1"/>
    <property type="molecule type" value="Genomic_DNA"/>
</dbReference>
<feature type="domain" description="LOB" evidence="3">
    <location>
        <begin position="2"/>
        <end position="108"/>
    </location>
</feature>
<sequence>MSSCQGCRVLRKGCNQDCVLRDCIQWIPNPQSQANATMFLAKFYGRTGLVNLIEPVHPTMRPDLCKSLLFEACGRIMNPIYGSLGMFSPANWASCQAAVERVLEGQPILQFSVSNEGVSAQSVMPLEGSDIRHISRERNATRPPRTNKKSKKSQIDEGKSPIVGPGDNKVAKEPIKNGRRGWTSVNNPKGRGKFEIGSSSKNYDGSLELTLAQGFPPSEVIEVSDSES</sequence>
<organism evidence="4 5">
    <name type="scientific">Lithospermum erythrorhizon</name>
    <name type="common">Purple gromwell</name>
    <name type="synonym">Lithospermum officinale var. erythrorhizon</name>
    <dbReference type="NCBI Taxonomy" id="34254"/>
    <lineage>
        <taxon>Eukaryota</taxon>
        <taxon>Viridiplantae</taxon>
        <taxon>Streptophyta</taxon>
        <taxon>Embryophyta</taxon>
        <taxon>Tracheophyta</taxon>
        <taxon>Spermatophyta</taxon>
        <taxon>Magnoliopsida</taxon>
        <taxon>eudicotyledons</taxon>
        <taxon>Gunneridae</taxon>
        <taxon>Pentapetalae</taxon>
        <taxon>asterids</taxon>
        <taxon>lamiids</taxon>
        <taxon>Boraginales</taxon>
        <taxon>Boraginaceae</taxon>
        <taxon>Boraginoideae</taxon>
        <taxon>Lithospermeae</taxon>
        <taxon>Lithospermum</taxon>
    </lineage>
</organism>
<dbReference type="PANTHER" id="PTHR31304">
    <property type="entry name" value="LOB DOMAIN-CONTAINING PROTEIN 38"/>
    <property type="match status" value="1"/>
</dbReference>
<evidence type="ECO:0000259" key="3">
    <source>
        <dbReference type="PROSITE" id="PS50891"/>
    </source>
</evidence>
<name>A0AAV3S2C5_LITER</name>
<comment type="similarity">
    <text evidence="1">Belongs to the LOB domain-containing protein family.</text>
</comment>
<comment type="caution">
    <text evidence="4">The sequence shown here is derived from an EMBL/GenBank/DDBJ whole genome shotgun (WGS) entry which is preliminary data.</text>
</comment>
<reference evidence="4 5" key="1">
    <citation type="submission" date="2024-01" db="EMBL/GenBank/DDBJ databases">
        <title>The complete chloroplast genome sequence of Lithospermum erythrorhizon: insights into the phylogenetic relationship among Boraginaceae species and the maternal lineages of purple gromwells.</title>
        <authorList>
            <person name="Okada T."/>
            <person name="Watanabe K."/>
        </authorList>
    </citation>
    <scope>NUCLEOTIDE SEQUENCE [LARGE SCALE GENOMIC DNA]</scope>
</reference>
<feature type="compositionally biased region" description="Basic and acidic residues" evidence="2">
    <location>
        <begin position="129"/>
        <end position="140"/>
    </location>
</feature>